<name>A0A1Q9EZ17_SYMMI</name>
<accession>A0A1Q9EZ17</accession>
<protein>
    <submittedName>
        <fullName evidence="2">Uncharacterized protein</fullName>
    </submittedName>
</protein>
<feature type="transmembrane region" description="Helical" evidence="1">
    <location>
        <begin position="318"/>
        <end position="340"/>
    </location>
</feature>
<keyword evidence="3" id="KW-1185">Reference proteome</keyword>
<organism evidence="2 3">
    <name type="scientific">Symbiodinium microadriaticum</name>
    <name type="common">Dinoflagellate</name>
    <name type="synonym">Zooxanthella microadriatica</name>
    <dbReference type="NCBI Taxonomy" id="2951"/>
    <lineage>
        <taxon>Eukaryota</taxon>
        <taxon>Sar</taxon>
        <taxon>Alveolata</taxon>
        <taxon>Dinophyceae</taxon>
        <taxon>Suessiales</taxon>
        <taxon>Symbiodiniaceae</taxon>
        <taxon>Symbiodinium</taxon>
    </lineage>
</organism>
<evidence type="ECO:0000313" key="3">
    <source>
        <dbReference type="Proteomes" id="UP000186817"/>
    </source>
</evidence>
<comment type="caution">
    <text evidence="2">The sequence shown here is derived from an EMBL/GenBank/DDBJ whole genome shotgun (WGS) entry which is preliminary data.</text>
</comment>
<proteinExistence type="predicted"/>
<feature type="transmembrane region" description="Helical" evidence="1">
    <location>
        <begin position="134"/>
        <end position="155"/>
    </location>
</feature>
<feature type="transmembrane region" description="Helical" evidence="1">
    <location>
        <begin position="284"/>
        <end position="306"/>
    </location>
</feature>
<sequence>MLICPTSISLASFKVWIGGSAVFAAMVIFLPTPVRIGPLDKFIHARVDTFLLCYDAGKGSDLVFWQNVLQAPDEFSDRIGTPLQGPGPCYQPPSTLATAWPAEVLVNFPLLAANWLAVEASGCKGAQDEAELEAASSVILVGLVLLGLMCAYFLLIDARLHFIRSSSVCRRRQQLRPSDDAADEVGSSICLGRGGSKSCFAYRDVKLGAGWQLFCVGSYTKTKGGEGYCPTEIIIIIIIKASQGVEDGVQKVKDTSEIESDVSTCVVSDFFTDSEKSGGRRLSLFSHGAVLPTAVCLSKAAIGAGILTMASHAAEVGIVFQAVALIGAAVLSLASIRFIATACIATGCYSYEDLCNELLHPVMALFTGFMNSVN</sequence>
<keyword evidence="1" id="KW-0812">Transmembrane</keyword>
<keyword evidence="1" id="KW-0472">Membrane</keyword>
<dbReference type="EMBL" id="LSRX01000040">
    <property type="protein sequence ID" value="OLQ12625.1"/>
    <property type="molecule type" value="Genomic_DNA"/>
</dbReference>
<keyword evidence="1" id="KW-1133">Transmembrane helix</keyword>
<dbReference type="OrthoDB" id="10497516at2759"/>
<reference evidence="2 3" key="1">
    <citation type="submission" date="2016-02" db="EMBL/GenBank/DDBJ databases">
        <title>Genome analysis of coral dinoflagellate symbionts highlights evolutionary adaptations to a symbiotic lifestyle.</title>
        <authorList>
            <person name="Aranda M."/>
            <person name="Li Y."/>
            <person name="Liew Y.J."/>
            <person name="Baumgarten S."/>
            <person name="Simakov O."/>
            <person name="Wilson M."/>
            <person name="Piel J."/>
            <person name="Ashoor H."/>
            <person name="Bougouffa S."/>
            <person name="Bajic V.B."/>
            <person name="Ryu T."/>
            <person name="Ravasi T."/>
            <person name="Bayer T."/>
            <person name="Micklem G."/>
            <person name="Kim H."/>
            <person name="Bhak J."/>
            <person name="Lajeunesse T.C."/>
            <person name="Voolstra C.R."/>
        </authorList>
    </citation>
    <scope>NUCLEOTIDE SEQUENCE [LARGE SCALE GENOMIC DNA]</scope>
    <source>
        <strain evidence="2 3">CCMP2467</strain>
    </source>
</reference>
<evidence type="ECO:0000313" key="2">
    <source>
        <dbReference type="EMBL" id="OLQ12625.1"/>
    </source>
</evidence>
<dbReference type="Proteomes" id="UP000186817">
    <property type="component" value="Unassembled WGS sequence"/>
</dbReference>
<feature type="transmembrane region" description="Helical" evidence="1">
    <location>
        <begin position="12"/>
        <end position="30"/>
    </location>
</feature>
<evidence type="ECO:0000256" key="1">
    <source>
        <dbReference type="SAM" id="Phobius"/>
    </source>
</evidence>
<dbReference type="AlphaFoldDB" id="A0A1Q9EZ17"/>
<gene>
    <name evidence="2" type="ORF">AK812_SmicGene3424</name>
</gene>